<keyword evidence="6" id="KW-1185">Reference proteome</keyword>
<feature type="domain" description="PAS" evidence="1">
    <location>
        <begin position="50"/>
        <end position="91"/>
    </location>
</feature>
<dbReference type="Pfam" id="PF00990">
    <property type="entry name" value="GGDEF"/>
    <property type="match status" value="1"/>
</dbReference>
<dbReference type="FunFam" id="3.20.20.450:FF:000001">
    <property type="entry name" value="Cyclic di-GMP phosphodiesterase yahA"/>
    <property type="match status" value="1"/>
</dbReference>
<dbReference type="SMART" id="SM00267">
    <property type="entry name" value="GGDEF"/>
    <property type="match status" value="1"/>
</dbReference>
<dbReference type="InterPro" id="IPR029787">
    <property type="entry name" value="Nucleotide_cyclase"/>
</dbReference>
<feature type="domain" description="EAL" evidence="3">
    <location>
        <begin position="463"/>
        <end position="718"/>
    </location>
</feature>
<dbReference type="PROSITE" id="PS50112">
    <property type="entry name" value="PAS"/>
    <property type="match status" value="1"/>
</dbReference>
<dbReference type="InterPro" id="IPR035965">
    <property type="entry name" value="PAS-like_dom_sf"/>
</dbReference>
<dbReference type="SMART" id="SM00086">
    <property type="entry name" value="PAC"/>
    <property type="match status" value="1"/>
</dbReference>
<dbReference type="SMART" id="SM00052">
    <property type="entry name" value="EAL"/>
    <property type="match status" value="1"/>
</dbReference>
<feature type="domain" description="GGDEF" evidence="4">
    <location>
        <begin position="318"/>
        <end position="454"/>
    </location>
</feature>
<dbReference type="PROSITE" id="PS50113">
    <property type="entry name" value="PAC"/>
    <property type="match status" value="1"/>
</dbReference>
<dbReference type="Gene3D" id="3.30.450.20">
    <property type="entry name" value="PAS domain"/>
    <property type="match status" value="2"/>
</dbReference>
<organism evidence="5 6">
    <name type="scientific">Evansella caseinilytica</name>
    <dbReference type="NCBI Taxonomy" id="1503961"/>
    <lineage>
        <taxon>Bacteria</taxon>
        <taxon>Bacillati</taxon>
        <taxon>Bacillota</taxon>
        <taxon>Bacilli</taxon>
        <taxon>Bacillales</taxon>
        <taxon>Bacillaceae</taxon>
        <taxon>Evansella</taxon>
    </lineage>
</organism>
<dbReference type="InterPro" id="IPR000700">
    <property type="entry name" value="PAS-assoc_C"/>
</dbReference>
<dbReference type="NCBIfam" id="TIGR00254">
    <property type="entry name" value="GGDEF"/>
    <property type="match status" value="1"/>
</dbReference>
<dbReference type="Gene3D" id="3.20.20.450">
    <property type="entry name" value="EAL domain"/>
    <property type="match status" value="1"/>
</dbReference>
<dbReference type="InterPro" id="IPR052155">
    <property type="entry name" value="Biofilm_reg_signaling"/>
</dbReference>
<dbReference type="Pfam" id="PF00563">
    <property type="entry name" value="EAL"/>
    <property type="match status" value="1"/>
</dbReference>
<dbReference type="STRING" id="1503961.SAMN05421736_11680"/>
<accession>A0A1H3TVG4</accession>
<dbReference type="SUPFAM" id="SSF55073">
    <property type="entry name" value="Nucleotide cyclase"/>
    <property type="match status" value="1"/>
</dbReference>
<dbReference type="PANTHER" id="PTHR44757:SF2">
    <property type="entry name" value="BIOFILM ARCHITECTURE MAINTENANCE PROTEIN MBAA"/>
    <property type="match status" value="1"/>
</dbReference>
<protein>
    <submittedName>
        <fullName evidence="5">PAS domain S-box-containing protein/diguanylate cyclase (GGDEF) domain-containing protein</fullName>
    </submittedName>
</protein>
<evidence type="ECO:0000259" key="2">
    <source>
        <dbReference type="PROSITE" id="PS50113"/>
    </source>
</evidence>
<dbReference type="InterPro" id="IPR043128">
    <property type="entry name" value="Rev_trsase/Diguanyl_cyclase"/>
</dbReference>
<evidence type="ECO:0000313" key="5">
    <source>
        <dbReference type="EMBL" id="SDZ54077.1"/>
    </source>
</evidence>
<dbReference type="AlphaFoldDB" id="A0A1H3TVG4"/>
<dbReference type="CDD" id="cd01949">
    <property type="entry name" value="GGDEF"/>
    <property type="match status" value="1"/>
</dbReference>
<dbReference type="CDD" id="cd00130">
    <property type="entry name" value="PAS"/>
    <property type="match status" value="1"/>
</dbReference>
<dbReference type="EMBL" id="FNPI01000016">
    <property type="protein sequence ID" value="SDZ54077.1"/>
    <property type="molecule type" value="Genomic_DNA"/>
</dbReference>
<gene>
    <name evidence="5" type="ORF">SAMN05421736_11680</name>
</gene>
<dbReference type="Proteomes" id="UP000198935">
    <property type="component" value="Unassembled WGS sequence"/>
</dbReference>
<name>A0A1H3TVG4_9BACI</name>
<evidence type="ECO:0000313" key="6">
    <source>
        <dbReference type="Proteomes" id="UP000198935"/>
    </source>
</evidence>
<dbReference type="Pfam" id="PF13426">
    <property type="entry name" value="PAS_9"/>
    <property type="match status" value="1"/>
</dbReference>
<sequence>MLKSLVTVNGWVDEFEKKLVEQYGELEHATQTMLFQLKELLNAFDRCCIITVTNEKGQIIEVNDTFCELSGYEREEIIGNNHRMLNSNHHPPAFFKEMWKTIRSGRVWSGEVKNRRKDGSYFWLKSTIFPICDERNKPVKYLSIRTDITEGKLYEEKMRKLIEQDYSTLIKNQQNLVMRAYLNGENVPTASLIEGRLANQLGLMREPGKQELVSDILGNPSQKPLIRQHFKRAFSGKESKFEFQHGERFLHAMLSPVGDGNSAVKEVVVSVSDITELKKSEMTVRSMAYTDGLTELPNRRLLEEDLHHRLMEVRKKRKNAGLIVIDLDQFKNINDTLGHYVGDQILLKAAKRLLRVKMGDYVEGARLYHISGDEFAWLIHGFEEHQLPFVMERILTVFEEPFYDLNREIIQKASMGVSLYPSSAAKADELMKHADMALYTAKNAGGNTYRFFSSEMKGVFLSKIQLENDLRSALKTEGQFQLYYQPVISSGEEKVMACEALLRWHHPLRGILSPLEFISTAEKTGLIVPLGEWIIRQACTDLLHFDHVLEDELVLSVNISPVQLQQQNFVGRLKMIVDQYHVSPERIQLEITENGLMENTSDSLNTFRQLRELGFGIAIDDFGTGYSSFSYLKQFPVHCLKMDKSFVKDLPREQADRAIVSSTIKLGKDLGLVMVAEGVESKEAYEYLATIGCPFLQGYFFSEPVPLPEFTKFVLERRTEC</sequence>
<proteinExistence type="predicted"/>
<dbReference type="PANTHER" id="PTHR44757">
    <property type="entry name" value="DIGUANYLATE CYCLASE DGCP"/>
    <property type="match status" value="1"/>
</dbReference>
<dbReference type="InterPro" id="IPR001610">
    <property type="entry name" value="PAC"/>
</dbReference>
<evidence type="ECO:0000259" key="1">
    <source>
        <dbReference type="PROSITE" id="PS50112"/>
    </source>
</evidence>
<evidence type="ECO:0000259" key="3">
    <source>
        <dbReference type="PROSITE" id="PS50883"/>
    </source>
</evidence>
<dbReference type="InterPro" id="IPR001633">
    <property type="entry name" value="EAL_dom"/>
</dbReference>
<reference evidence="6" key="1">
    <citation type="submission" date="2016-10" db="EMBL/GenBank/DDBJ databases">
        <authorList>
            <person name="Varghese N."/>
            <person name="Submissions S."/>
        </authorList>
    </citation>
    <scope>NUCLEOTIDE SEQUENCE [LARGE SCALE GENOMIC DNA]</scope>
    <source>
        <strain evidence="6">SP</strain>
    </source>
</reference>
<dbReference type="InterPro" id="IPR000160">
    <property type="entry name" value="GGDEF_dom"/>
</dbReference>
<dbReference type="Gene3D" id="3.30.70.270">
    <property type="match status" value="1"/>
</dbReference>
<dbReference type="InterPro" id="IPR035919">
    <property type="entry name" value="EAL_sf"/>
</dbReference>
<evidence type="ECO:0000259" key="4">
    <source>
        <dbReference type="PROSITE" id="PS50887"/>
    </source>
</evidence>
<feature type="domain" description="PAC" evidence="2">
    <location>
        <begin position="108"/>
        <end position="160"/>
    </location>
</feature>
<dbReference type="InterPro" id="IPR000014">
    <property type="entry name" value="PAS"/>
</dbReference>
<dbReference type="SUPFAM" id="SSF55785">
    <property type="entry name" value="PYP-like sensor domain (PAS domain)"/>
    <property type="match status" value="1"/>
</dbReference>
<dbReference type="OrthoDB" id="9759607at2"/>
<dbReference type="PROSITE" id="PS50883">
    <property type="entry name" value="EAL"/>
    <property type="match status" value="1"/>
</dbReference>
<dbReference type="PROSITE" id="PS50887">
    <property type="entry name" value="GGDEF"/>
    <property type="match status" value="1"/>
</dbReference>
<dbReference type="CDD" id="cd01948">
    <property type="entry name" value="EAL"/>
    <property type="match status" value="1"/>
</dbReference>
<dbReference type="SUPFAM" id="SSF141868">
    <property type="entry name" value="EAL domain-like"/>
    <property type="match status" value="1"/>
</dbReference>
<dbReference type="NCBIfam" id="TIGR00229">
    <property type="entry name" value="sensory_box"/>
    <property type="match status" value="1"/>
</dbReference>